<dbReference type="KEGG" id="rxy:Rxyl_2427"/>
<accession>Q1ATC4</accession>
<protein>
    <submittedName>
        <fullName evidence="2">Uncharacterized protein</fullName>
    </submittedName>
</protein>
<dbReference type="eggNOG" id="ENOG502ZAKB">
    <property type="taxonomic scope" value="Bacteria"/>
</dbReference>
<feature type="transmembrane region" description="Helical" evidence="1">
    <location>
        <begin position="86"/>
        <end position="104"/>
    </location>
</feature>
<feature type="transmembrane region" description="Helical" evidence="1">
    <location>
        <begin position="204"/>
        <end position="226"/>
    </location>
</feature>
<dbReference type="AlphaFoldDB" id="Q1ATC4"/>
<reference evidence="2 3" key="1">
    <citation type="submission" date="2006-06" db="EMBL/GenBank/DDBJ databases">
        <title>Complete sequence of Rubrobacter xylanophilus DSM 9941.</title>
        <authorList>
            <consortium name="US DOE Joint Genome Institute"/>
            <person name="Copeland A."/>
            <person name="Lucas S."/>
            <person name="Lapidus A."/>
            <person name="Barry K."/>
            <person name="Detter J.C."/>
            <person name="Glavina del Rio T."/>
            <person name="Hammon N."/>
            <person name="Israni S."/>
            <person name="Dalin E."/>
            <person name="Tice H."/>
            <person name="Pitluck S."/>
            <person name="Munk A.C."/>
            <person name="Brettin T."/>
            <person name="Bruce D."/>
            <person name="Han C."/>
            <person name="Tapia R."/>
            <person name="Gilna P."/>
            <person name="Schmutz J."/>
            <person name="Larimer F."/>
            <person name="Land M."/>
            <person name="Hauser L."/>
            <person name="Kyrpides N."/>
            <person name="Lykidis A."/>
            <person name="da Costa M.S."/>
            <person name="Rainey F.A."/>
            <person name="Empadinhas N."/>
            <person name="Jolivet E."/>
            <person name="Battista J.R."/>
            <person name="Richardson P."/>
        </authorList>
    </citation>
    <scope>NUCLEOTIDE SEQUENCE [LARGE SCALE GENOMIC DNA]</scope>
    <source>
        <strain evidence="3">DSM 9941 / JCM 11954 / NBRC 16129 / PRD-1</strain>
    </source>
</reference>
<dbReference type="Proteomes" id="UP000006637">
    <property type="component" value="Chromosome"/>
</dbReference>
<proteinExistence type="predicted"/>
<keyword evidence="1" id="KW-0812">Transmembrane</keyword>
<evidence type="ECO:0000313" key="2">
    <source>
        <dbReference type="EMBL" id="ABG05354.1"/>
    </source>
</evidence>
<keyword evidence="1" id="KW-1133">Transmembrane helix</keyword>
<evidence type="ECO:0000313" key="3">
    <source>
        <dbReference type="Proteomes" id="UP000006637"/>
    </source>
</evidence>
<dbReference type="EMBL" id="CP000386">
    <property type="protein sequence ID" value="ABG05354.1"/>
    <property type="molecule type" value="Genomic_DNA"/>
</dbReference>
<sequence>MVLKLAVTPALIGAASLASRRWGAAVGGWLVGVPFTSGPVALFLALDHGPSFAASAAVGMLLGTISQAVFCLAYSWSAGRGAPWPAALLSGCAGFVASTAVLGLLGLPLLPASLATLLSLAGALRLARRSAPGEPRGRESPARLPRWDIPARMAVATAFVLALTAAAPALGPYLSGLLSPFPLFGAVLGVFMHRSEGASPAAGLLRGLLLGLFAPAAFFVALSALIEPLGVGPGFACAVAAALAAQGLTLRMLPPGGAPVPRGGR</sequence>
<feature type="transmembrane region" description="Helical" evidence="1">
    <location>
        <begin position="52"/>
        <end position="74"/>
    </location>
</feature>
<keyword evidence="1" id="KW-0472">Membrane</keyword>
<evidence type="ECO:0000256" key="1">
    <source>
        <dbReference type="SAM" id="Phobius"/>
    </source>
</evidence>
<dbReference type="HOGENOM" id="CLU_082723_1_0_11"/>
<name>Q1ATC4_RUBXD</name>
<keyword evidence="3" id="KW-1185">Reference proteome</keyword>
<feature type="transmembrane region" description="Helical" evidence="1">
    <location>
        <begin position="173"/>
        <end position="192"/>
    </location>
</feature>
<organism evidence="2 3">
    <name type="scientific">Rubrobacter xylanophilus (strain DSM 9941 / JCM 11954 / NBRC 16129 / PRD-1)</name>
    <dbReference type="NCBI Taxonomy" id="266117"/>
    <lineage>
        <taxon>Bacteria</taxon>
        <taxon>Bacillati</taxon>
        <taxon>Actinomycetota</taxon>
        <taxon>Rubrobacteria</taxon>
        <taxon>Rubrobacterales</taxon>
        <taxon>Rubrobacteraceae</taxon>
        <taxon>Rubrobacter</taxon>
    </lineage>
</organism>
<gene>
    <name evidence="2" type="ordered locus">Rxyl_2427</name>
</gene>